<evidence type="ECO:0000313" key="3">
    <source>
        <dbReference type="Proteomes" id="UP000826656"/>
    </source>
</evidence>
<dbReference type="SUPFAM" id="SSF53098">
    <property type="entry name" value="Ribonuclease H-like"/>
    <property type="match status" value="1"/>
</dbReference>
<keyword evidence="3" id="KW-1185">Reference proteome</keyword>
<sequence length="246" mass="27626">MANEIIKYLRDWGLDKIFTITVDNASSNDVTVKELSKIFTKRAINFMNGEHLHVRCMTHILNLVVQDGLKVSVVSIERVRKAVKYIRLSPVRYGKGGDGRAVGALLSDDWDNSISKDKGSPSSSLSSSSFENSGSLLSKLQKYLAEENEVERKNFNILSCWKINSTRFFVLAEMARDVLVIPISSVASVCAFSTGGRILDSFRSSLTPKLVQTLMCLQDWIRSESRPISVEEDIDVLEQLEKVRIF</sequence>
<feature type="domain" description="HAT C-terminal dimerisation" evidence="1">
    <location>
        <begin position="140"/>
        <end position="221"/>
    </location>
</feature>
<dbReference type="InterPro" id="IPR008906">
    <property type="entry name" value="HATC_C_dom"/>
</dbReference>
<reference evidence="2 3" key="1">
    <citation type="journal article" date="2021" name="bioRxiv">
        <title>Chromosome-scale and haplotype-resolved genome assembly of a tetraploid potato cultivar.</title>
        <authorList>
            <person name="Sun H."/>
            <person name="Jiao W.-B."/>
            <person name="Krause K."/>
            <person name="Campoy J.A."/>
            <person name="Goel M."/>
            <person name="Folz-Donahue K."/>
            <person name="Kukat C."/>
            <person name="Huettel B."/>
            <person name="Schneeberger K."/>
        </authorList>
    </citation>
    <scope>NUCLEOTIDE SEQUENCE [LARGE SCALE GENOMIC DNA]</scope>
    <source>
        <strain evidence="2">SolTubOtavaFocal</strain>
        <tissue evidence="2">Leaves</tissue>
    </source>
</reference>
<dbReference type="Pfam" id="PF05699">
    <property type="entry name" value="Dimer_Tnp_hAT"/>
    <property type="match status" value="1"/>
</dbReference>
<organism evidence="2 3">
    <name type="scientific">Solanum tuberosum</name>
    <name type="common">Potato</name>
    <dbReference type="NCBI Taxonomy" id="4113"/>
    <lineage>
        <taxon>Eukaryota</taxon>
        <taxon>Viridiplantae</taxon>
        <taxon>Streptophyta</taxon>
        <taxon>Embryophyta</taxon>
        <taxon>Tracheophyta</taxon>
        <taxon>Spermatophyta</taxon>
        <taxon>Magnoliopsida</taxon>
        <taxon>eudicotyledons</taxon>
        <taxon>Gunneridae</taxon>
        <taxon>Pentapetalae</taxon>
        <taxon>asterids</taxon>
        <taxon>lamiids</taxon>
        <taxon>Solanales</taxon>
        <taxon>Solanaceae</taxon>
        <taxon>Solanoideae</taxon>
        <taxon>Solaneae</taxon>
        <taxon>Solanum</taxon>
    </lineage>
</organism>
<protein>
    <recommendedName>
        <fullName evidence="1">HAT C-terminal dimerisation domain-containing protein</fullName>
    </recommendedName>
</protein>
<accession>A0ABQ7UAB0</accession>
<dbReference type="PANTHER" id="PTHR46481:SF7">
    <property type="entry name" value="ZINC FINGER BED DOMAIN-CONTAINING PROTEIN RICESLEEPER 2-LIKE"/>
    <property type="match status" value="1"/>
</dbReference>
<gene>
    <name evidence="2" type="ORF">KY290_031215</name>
</gene>
<dbReference type="InterPro" id="IPR052035">
    <property type="entry name" value="ZnF_BED_domain_contain"/>
</dbReference>
<dbReference type="EMBL" id="JAIVGD010000023">
    <property type="protein sequence ID" value="KAH0743222.1"/>
    <property type="molecule type" value="Genomic_DNA"/>
</dbReference>
<proteinExistence type="predicted"/>
<evidence type="ECO:0000313" key="2">
    <source>
        <dbReference type="EMBL" id="KAH0743222.1"/>
    </source>
</evidence>
<dbReference type="InterPro" id="IPR012337">
    <property type="entry name" value="RNaseH-like_sf"/>
</dbReference>
<dbReference type="Proteomes" id="UP000826656">
    <property type="component" value="Unassembled WGS sequence"/>
</dbReference>
<comment type="caution">
    <text evidence="2">The sequence shown here is derived from an EMBL/GenBank/DDBJ whole genome shotgun (WGS) entry which is preliminary data.</text>
</comment>
<name>A0ABQ7UAB0_SOLTU</name>
<evidence type="ECO:0000259" key="1">
    <source>
        <dbReference type="Pfam" id="PF05699"/>
    </source>
</evidence>
<dbReference type="PANTHER" id="PTHR46481">
    <property type="entry name" value="ZINC FINGER BED DOMAIN-CONTAINING PROTEIN 4"/>
    <property type="match status" value="1"/>
</dbReference>